<dbReference type="EMBL" id="JARIHO010000006">
    <property type="protein sequence ID" value="KAJ7359685.1"/>
    <property type="molecule type" value="Genomic_DNA"/>
</dbReference>
<proteinExistence type="predicted"/>
<protein>
    <recommendedName>
        <fullName evidence="3">F-box domain-containing protein</fullName>
    </recommendedName>
</protein>
<evidence type="ECO:0000313" key="1">
    <source>
        <dbReference type="EMBL" id="KAJ7359685.1"/>
    </source>
</evidence>
<comment type="caution">
    <text evidence="1">The sequence shown here is derived from an EMBL/GenBank/DDBJ whole genome shotgun (WGS) entry which is preliminary data.</text>
</comment>
<evidence type="ECO:0008006" key="3">
    <source>
        <dbReference type="Google" id="ProtNLM"/>
    </source>
</evidence>
<gene>
    <name evidence="1" type="ORF">DFH08DRAFT_952789</name>
</gene>
<keyword evidence="2" id="KW-1185">Reference proteome</keyword>
<dbReference type="Proteomes" id="UP001218218">
    <property type="component" value="Unassembled WGS sequence"/>
</dbReference>
<reference evidence="1" key="1">
    <citation type="submission" date="2023-03" db="EMBL/GenBank/DDBJ databases">
        <title>Massive genome expansion in bonnet fungi (Mycena s.s.) driven by repeated elements and novel gene families across ecological guilds.</title>
        <authorList>
            <consortium name="Lawrence Berkeley National Laboratory"/>
            <person name="Harder C.B."/>
            <person name="Miyauchi S."/>
            <person name="Viragh M."/>
            <person name="Kuo A."/>
            <person name="Thoen E."/>
            <person name="Andreopoulos B."/>
            <person name="Lu D."/>
            <person name="Skrede I."/>
            <person name="Drula E."/>
            <person name="Henrissat B."/>
            <person name="Morin E."/>
            <person name="Kohler A."/>
            <person name="Barry K."/>
            <person name="LaButti K."/>
            <person name="Morin E."/>
            <person name="Salamov A."/>
            <person name="Lipzen A."/>
            <person name="Mereny Z."/>
            <person name="Hegedus B."/>
            <person name="Baldrian P."/>
            <person name="Stursova M."/>
            <person name="Weitz H."/>
            <person name="Taylor A."/>
            <person name="Grigoriev I.V."/>
            <person name="Nagy L.G."/>
            <person name="Martin F."/>
            <person name="Kauserud H."/>
        </authorList>
    </citation>
    <scope>NUCLEOTIDE SEQUENCE</scope>
    <source>
        <strain evidence="1">CBHHK002</strain>
    </source>
</reference>
<name>A0AAD7F1J2_9AGAR</name>
<dbReference type="AlphaFoldDB" id="A0AAD7F1J2"/>
<sequence length="376" mass="42195">MSPLPQELFDAIIDQVRDKETLKACALVATPFLPPSQRNLFRKIRLGGLRSGRDTPVFLAGFPHLVSYIRDLIIYQDTAWNSVAVGVVLRSARNIESLVFLGRALDWSHLGYEASSALLECLLRPSLQRLDLTHMKSVPTALISVATAIPVVSFFNVRMDVRKAISEQLHTSAPAPRLRHLILNDTGFAVHLICNFLLHPRKPAYTQQIERLEIYIDHHSASYDELIMAACAATLKYLAVNTEDIIRLPLLPSVLEVEMKVFVGENRRLPAFFSQNISQIASSLPLAETLTLVFILEPGWIPEIEWPEEGSLPIFGPSFMDRTQLLHLRRVHCILCRDTALGDMSAVFDRFVPAMESKMPGLRDRGILKCTLADLP</sequence>
<accession>A0AAD7F1J2</accession>
<evidence type="ECO:0000313" key="2">
    <source>
        <dbReference type="Proteomes" id="UP001218218"/>
    </source>
</evidence>
<organism evidence="1 2">
    <name type="scientific">Mycena albidolilacea</name>
    <dbReference type="NCBI Taxonomy" id="1033008"/>
    <lineage>
        <taxon>Eukaryota</taxon>
        <taxon>Fungi</taxon>
        <taxon>Dikarya</taxon>
        <taxon>Basidiomycota</taxon>
        <taxon>Agaricomycotina</taxon>
        <taxon>Agaricomycetes</taxon>
        <taxon>Agaricomycetidae</taxon>
        <taxon>Agaricales</taxon>
        <taxon>Marasmiineae</taxon>
        <taxon>Mycenaceae</taxon>
        <taxon>Mycena</taxon>
    </lineage>
</organism>